<dbReference type="Proteomes" id="UP000006691">
    <property type="component" value="Chromosome"/>
</dbReference>
<reference evidence="3" key="1">
    <citation type="submission" date="2011-04" db="EMBL/GenBank/DDBJ databases">
        <title>Genome sequence of Solibacillus silvestris StLB046.</title>
        <authorList>
            <person name="Morohoshi T."/>
            <person name="Someya N."/>
            <person name="Ikeda T."/>
        </authorList>
    </citation>
    <scope>NUCLEOTIDE SEQUENCE [LARGE SCALE GENOMIC DNA]</scope>
    <source>
        <strain evidence="3">StLB046</strain>
    </source>
</reference>
<evidence type="ECO:0000256" key="1">
    <source>
        <dbReference type="SAM" id="Phobius"/>
    </source>
</evidence>
<reference evidence="2 3" key="2">
    <citation type="journal article" date="2012" name="J. Biosci. Bioeng.">
        <title>Complete genome sequence and characterization of the N-acylhomoserine lactone-degrading gene of the potato leaf-associated Solibacillus silvestris.</title>
        <authorList>
            <person name="Morohoshi T."/>
            <person name="Tominaga Y."/>
            <person name="Someya N."/>
            <person name="Ikeda T."/>
        </authorList>
    </citation>
    <scope>NUCLEOTIDE SEQUENCE [LARGE SCALE GENOMIC DNA]</scope>
    <source>
        <strain evidence="2 3">StLB046</strain>
    </source>
</reference>
<keyword evidence="1" id="KW-0812">Transmembrane</keyword>
<dbReference type="EMBL" id="AP012157">
    <property type="protein sequence ID" value="BAK15451.1"/>
    <property type="molecule type" value="Genomic_DNA"/>
</dbReference>
<organism evidence="2 3">
    <name type="scientific">Solibacillus silvestris (strain StLB046)</name>
    <name type="common">Bacillus silvestris</name>
    <dbReference type="NCBI Taxonomy" id="1002809"/>
    <lineage>
        <taxon>Bacteria</taxon>
        <taxon>Bacillati</taxon>
        <taxon>Bacillota</taxon>
        <taxon>Bacilli</taxon>
        <taxon>Bacillales</taxon>
        <taxon>Caryophanaceae</taxon>
        <taxon>Solibacillus</taxon>
    </lineage>
</organism>
<dbReference type="RefSeq" id="WP_014823022.1">
    <property type="nucleotide sequence ID" value="NC_018065.1"/>
</dbReference>
<keyword evidence="2" id="KW-0645">Protease</keyword>
<dbReference type="PATRIC" id="fig|1002809.3.peg.1041"/>
<dbReference type="HOGENOM" id="CLU_576044_0_0_9"/>
<keyword evidence="1" id="KW-0472">Membrane</keyword>
<evidence type="ECO:0000313" key="3">
    <source>
        <dbReference type="Proteomes" id="UP000006691"/>
    </source>
</evidence>
<keyword evidence="1" id="KW-1133">Transmembrane helix</keyword>
<dbReference type="GO" id="GO:0004177">
    <property type="term" value="F:aminopeptidase activity"/>
    <property type="evidence" value="ECO:0007669"/>
    <property type="project" value="UniProtKB-KW"/>
</dbReference>
<dbReference type="KEGG" id="siv:SSIL_1028"/>
<sequence>MTNSQVKQAIDETIGSEPLMDEAFVQKVMQKKQRKKPLPFLQPALVVLLMLAVGAVLYFTPNQTIQAVEIESTYLEENHQQLVADFYEAIIQEDKKALAKLSPVNSEQAYKRYSIFEFDNPVEVIKTIDTEKSITLFLKLQANDIDYLDELVINKESEMIELDITQSMVLYTENIELPKEFLLEYKEAPYAPVLENMELNLAGAEVKQVNDHILYQIPTEEGTWRVFETPEGKRLDLNVASDQPTVMITGTNDQFYIIDSKTNETMYIYRNKTGDYQIVIGQLEGTNVMTFADDFHDEPVLFMSGSTPKVITTEQGHLLYADIFEHSELTNPQVFYHAERMGTHLLVEYVEDSKQTSTYYQFTAKDVLLDYRRIGMLEAKPEHFTDMSIANRYNDQLIYIFNDNTIHYRGNSLSGELIEETYTNIQIKTKDDQYFITGDNGFSWTLTRTAPRILKDEKGIEYTVPVNFDDYYPE</sequence>
<name>F2F6K9_SOLSS</name>
<accession>F2F6K9</accession>
<keyword evidence="2" id="KW-0031">Aminopeptidase</keyword>
<keyword evidence="2" id="KW-0378">Hydrolase</keyword>
<feature type="transmembrane region" description="Helical" evidence="1">
    <location>
        <begin position="40"/>
        <end position="59"/>
    </location>
</feature>
<gene>
    <name evidence="2" type="ordered locus">SSIL_1028</name>
</gene>
<proteinExistence type="predicted"/>
<evidence type="ECO:0000313" key="2">
    <source>
        <dbReference type="EMBL" id="BAK15451.1"/>
    </source>
</evidence>
<keyword evidence="3" id="KW-1185">Reference proteome</keyword>
<dbReference type="AlphaFoldDB" id="F2F6K9"/>
<protein>
    <submittedName>
        <fullName evidence="2">Aminopeptidase N</fullName>
    </submittedName>
</protein>